<proteinExistence type="predicted"/>
<evidence type="ECO:0000313" key="3">
    <source>
        <dbReference type="Proteomes" id="UP000183257"/>
    </source>
</evidence>
<organism evidence="2 3">
    <name type="scientific">Cellulophaga fucicola</name>
    <dbReference type="NCBI Taxonomy" id="76595"/>
    <lineage>
        <taxon>Bacteria</taxon>
        <taxon>Pseudomonadati</taxon>
        <taxon>Bacteroidota</taxon>
        <taxon>Flavobacteriia</taxon>
        <taxon>Flavobacteriales</taxon>
        <taxon>Flavobacteriaceae</taxon>
        <taxon>Cellulophaga</taxon>
    </lineage>
</organism>
<evidence type="ECO:0000313" key="2">
    <source>
        <dbReference type="EMBL" id="SFW36341.1"/>
    </source>
</evidence>
<protein>
    <submittedName>
        <fullName evidence="2">Uncharacterized protein</fullName>
    </submittedName>
</protein>
<dbReference type="AlphaFoldDB" id="A0A1K1NM35"/>
<reference evidence="3" key="1">
    <citation type="submission" date="2016-11" db="EMBL/GenBank/DDBJ databases">
        <authorList>
            <person name="Varghese N."/>
            <person name="Submissions S."/>
        </authorList>
    </citation>
    <scope>NUCLEOTIDE SEQUENCE [LARGE SCALE GENOMIC DNA]</scope>
    <source>
        <strain evidence="3">DSM 24786</strain>
    </source>
</reference>
<dbReference type="EMBL" id="FPIY01000002">
    <property type="protein sequence ID" value="SFW36341.1"/>
    <property type="molecule type" value="Genomic_DNA"/>
</dbReference>
<dbReference type="STRING" id="76595.SAMN05660313_01238"/>
<feature type="transmembrane region" description="Helical" evidence="1">
    <location>
        <begin position="20"/>
        <end position="39"/>
    </location>
</feature>
<keyword evidence="1" id="KW-0472">Membrane</keyword>
<keyword evidence="1" id="KW-1133">Transmembrane helix</keyword>
<keyword evidence="1" id="KW-0812">Transmembrane</keyword>
<gene>
    <name evidence="2" type="ORF">SAMN05660313_01238</name>
</gene>
<accession>A0A1K1NM35</accession>
<evidence type="ECO:0000256" key="1">
    <source>
        <dbReference type="SAM" id="Phobius"/>
    </source>
</evidence>
<sequence length="47" mass="5572">MIGELAEMTEFLINLTEKKPYTFITICILITVFLTFYELRKTRPNKS</sequence>
<name>A0A1K1NM35_9FLAO</name>
<dbReference type="Proteomes" id="UP000183257">
    <property type="component" value="Unassembled WGS sequence"/>
</dbReference>
<keyword evidence="3" id="KW-1185">Reference proteome</keyword>